<reference evidence="1 2" key="1">
    <citation type="submission" date="2019-04" db="EMBL/GenBank/DDBJ databases">
        <title>Chromosome genome assembly for Takifugu flavidus.</title>
        <authorList>
            <person name="Xiao S."/>
        </authorList>
    </citation>
    <scope>NUCLEOTIDE SEQUENCE [LARGE SCALE GENOMIC DNA]</scope>
    <source>
        <strain evidence="1">HTHZ2018</strain>
        <tissue evidence="1">Muscle</tissue>
    </source>
</reference>
<dbReference type="Proteomes" id="UP000324091">
    <property type="component" value="Chromosome 14"/>
</dbReference>
<name>A0A5C6P6Q9_9TELE</name>
<evidence type="ECO:0000313" key="1">
    <source>
        <dbReference type="EMBL" id="TWW74629.1"/>
    </source>
</evidence>
<sequence>MLVRLDTVFPDPVACSARLMSRGSLVSTCWRCEMASKHQPLHSLVVRQHDHQILCHEMLLDELV</sequence>
<comment type="caution">
    <text evidence="1">The sequence shown here is derived from an EMBL/GenBank/DDBJ whole genome shotgun (WGS) entry which is preliminary data.</text>
</comment>
<dbReference type="AlphaFoldDB" id="A0A5C6P6Q9"/>
<proteinExistence type="predicted"/>
<evidence type="ECO:0000313" key="2">
    <source>
        <dbReference type="Proteomes" id="UP000324091"/>
    </source>
</evidence>
<keyword evidence="2" id="KW-1185">Reference proteome</keyword>
<dbReference type="EMBL" id="RHFK02000006">
    <property type="protein sequence ID" value="TWW74629.1"/>
    <property type="molecule type" value="Genomic_DNA"/>
</dbReference>
<accession>A0A5C6P6Q9</accession>
<organism evidence="1 2">
    <name type="scientific">Takifugu flavidus</name>
    <name type="common">sansaifugu</name>
    <dbReference type="NCBI Taxonomy" id="433684"/>
    <lineage>
        <taxon>Eukaryota</taxon>
        <taxon>Metazoa</taxon>
        <taxon>Chordata</taxon>
        <taxon>Craniata</taxon>
        <taxon>Vertebrata</taxon>
        <taxon>Euteleostomi</taxon>
        <taxon>Actinopterygii</taxon>
        <taxon>Neopterygii</taxon>
        <taxon>Teleostei</taxon>
        <taxon>Neoteleostei</taxon>
        <taxon>Acanthomorphata</taxon>
        <taxon>Eupercaria</taxon>
        <taxon>Tetraodontiformes</taxon>
        <taxon>Tetradontoidea</taxon>
        <taxon>Tetraodontidae</taxon>
        <taxon>Takifugu</taxon>
    </lineage>
</organism>
<protein>
    <submittedName>
        <fullName evidence="1">Uncharacterized protein</fullName>
    </submittedName>
</protein>
<gene>
    <name evidence="1" type="ORF">D4764_14G0006320</name>
</gene>